<reference evidence="2 3" key="1">
    <citation type="submission" date="2020-05" db="EMBL/GenBank/DDBJ databases">
        <title>Descriptions of Corynebacterium xxxx sp. nov., Corynebacterium yyyy sp. nov. and Corynebacterium zzzz sp. nov.</title>
        <authorList>
            <person name="Zhang G."/>
        </authorList>
    </citation>
    <scope>NUCLEOTIDE SEQUENCE [LARGE SCALE GENOMIC DNA]</scope>
    <source>
        <strain evidence="3">zg-915</strain>
    </source>
</reference>
<dbReference type="AlphaFoldDB" id="A0A838CJT9"/>
<accession>A0A838CJT9</accession>
<protein>
    <submittedName>
        <fullName evidence="2">Polysaccharide deacetylase family protein</fullName>
    </submittedName>
</protein>
<comment type="caution">
    <text evidence="2">The sequence shown here is derived from an EMBL/GenBank/DDBJ whole genome shotgun (WGS) entry which is preliminary data.</text>
</comment>
<organism evidence="2 3">
    <name type="scientific">Corynebacterium wankanglinii</name>
    <dbReference type="NCBI Taxonomy" id="2735136"/>
    <lineage>
        <taxon>Bacteria</taxon>
        <taxon>Bacillati</taxon>
        <taxon>Actinomycetota</taxon>
        <taxon>Actinomycetes</taxon>
        <taxon>Mycobacteriales</taxon>
        <taxon>Corynebacteriaceae</taxon>
        <taxon>Corynebacterium</taxon>
    </lineage>
</organism>
<dbReference type="SUPFAM" id="SSF88713">
    <property type="entry name" value="Glycoside hydrolase/deacetylase"/>
    <property type="match status" value="1"/>
</dbReference>
<proteinExistence type="predicted"/>
<dbReference type="InterPro" id="IPR002509">
    <property type="entry name" value="NODB_dom"/>
</dbReference>
<dbReference type="GO" id="GO:0005975">
    <property type="term" value="P:carbohydrate metabolic process"/>
    <property type="evidence" value="ECO:0007669"/>
    <property type="project" value="InterPro"/>
</dbReference>
<feature type="domain" description="NodB homology" evidence="1">
    <location>
        <begin position="91"/>
        <end position="167"/>
    </location>
</feature>
<dbReference type="InterPro" id="IPR011330">
    <property type="entry name" value="Glyco_hydro/deAcase_b/a-brl"/>
</dbReference>
<sequence length="433" mass="46867">MIEQPATVTHTVETTVPAKTSTVTATRTSTPVPATVTESATITTTATTQVPVTETIPTTVVARGCPSNTVFANREALVADSRNRRGEVIGTGGKAAISLRFDHYLRHFDSKVLPLLDKYNLPWSQAINAANMGSPKDPWTWNKLQNTAVQTGGEVWNHSRTHEEFDTPEAAYSEVVTGLRELQTNLPMLHIDGWIAPGVRQAMGMQWPSTLDKFTDTFPGQMVLDNHAFVRASFPGKYQDLNGNSLIGQNHYGIEDKTFLEIKAEIDHVVKTGQGLTLMMHPWRVGTSTGITAEDLERTFAYLADLRDADVIEVASGAGILMADSAVDEHHGNLLANSPGSGHSHVVEETIQLGCDRLGVTYEAEVWVQGEGAHELELTVDSATAPLHLTTTSTATGEKQRLSIPVTLPKDTNTVTVKLTGSGSYSGLTFQPI</sequence>
<dbReference type="Pfam" id="PF01522">
    <property type="entry name" value="Polysacc_deac_1"/>
    <property type="match status" value="1"/>
</dbReference>
<dbReference type="Proteomes" id="UP000581408">
    <property type="component" value="Unassembled WGS sequence"/>
</dbReference>
<dbReference type="EMBL" id="JABFEE010000006">
    <property type="protein sequence ID" value="MBA1835461.1"/>
    <property type="molecule type" value="Genomic_DNA"/>
</dbReference>
<evidence type="ECO:0000313" key="2">
    <source>
        <dbReference type="EMBL" id="MBA1835461.1"/>
    </source>
</evidence>
<evidence type="ECO:0000313" key="3">
    <source>
        <dbReference type="Proteomes" id="UP000581408"/>
    </source>
</evidence>
<dbReference type="GO" id="GO:0016810">
    <property type="term" value="F:hydrolase activity, acting on carbon-nitrogen (but not peptide) bonds"/>
    <property type="evidence" value="ECO:0007669"/>
    <property type="project" value="InterPro"/>
</dbReference>
<evidence type="ECO:0000259" key="1">
    <source>
        <dbReference type="Pfam" id="PF01522"/>
    </source>
</evidence>
<dbReference type="RefSeq" id="WP_181194823.1">
    <property type="nucleotide sequence ID" value="NZ_JABFEE010000006.1"/>
</dbReference>
<dbReference type="Gene3D" id="3.20.20.370">
    <property type="entry name" value="Glycoside hydrolase/deacetylase"/>
    <property type="match status" value="1"/>
</dbReference>
<name>A0A838CJT9_9CORY</name>
<gene>
    <name evidence="2" type="ORF">HMC16_06960</name>
</gene>